<comment type="subcellular location">
    <subcellularLocation>
        <location evidence="1">Cell envelope</location>
    </subcellularLocation>
</comment>
<proteinExistence type="inferred from homology"/>
<comment type="similarity">
    <text evidence="2">Belongs to the bacterial solute-binding protein 8 family.</text>
</comment>
<accession>A0A9D2LE25</accession>
<dbReference type="PANTHER" id="PTHR30532:SF28">
    <property type="entry name" value="PETROBACTIN-BINDING PROTEIN YCLQ"/>
    <property type="match status" value="1"/>
</dbReference>
<dbReference type="EMBL" id="DWZH01000079">
    <property type="protein sequence ID" value="HJB10874.1"/>
    <property type="molecule type" value="Genomic_DNA"/>
</dbReference>
<evidence type="ECO:0000313" key="7">
    <source>
        <dbReference type="EMBL" id="HJB10874.1"/>
    </source>
</evidence>
<dbReference type="InterPro" id="IPR051313">
    <property type="entry name" value="Bact_iron-sidero_bind"/>
</dbReference>
<dbReference type="Gene3D" id="3.40.50.1980">
    <property type="entry name" value="Nitrogenase molybdenum iron protein domain"/>
    <property type="match status" value="2"/>
</dbReference>
<dbReference type="Proteomes" id="UP000823823">
    <property type="component" value="Unassembled WGS sequence"/>
</dbReference>
<gene>
    <name evidence="7" type="ORF">H9786_10170</name>
</gene>
<feature type="signal peptide" evidence="5">
    <location>
        <begin position="1"/>
        <end position="29"/>
    </location>
</feature>
<dbReference type="PROSITE" id="PS50983">
    <property type="entry name" value="FE_B12_PBP"/>
    <property type="match status" value="1"/>
</dbReference>
<organism evidence="7 8">
    <name type="scientific">Candidatus Brachybacterium merdavium</name>
    <dbReference type="NCBI Taxonomy" id="2838513"/>
    <lineage>
        <taxon>Bacteria</taxon>
        <taxon>Bacillati</taxon>
        <taxon>Actinomycetota</taxon>
        <taxon>Actinomycetes</taxon>
        <taxon>Micrococcales</taxon>
        <taxon>Dermabacteraceae</taxon>
        <taxon>Brachybacterium</taxon>
    </lineage>
</organism>
<evidence type="ECO:0000256" key="2">
    <source>
        <dbReference type="ARBA" id="ARBA00008814"/>
    </source>
</evidence>
<evidence type="ECO:0000313" key="8">
    <source>
        <dbReference type="Proteomes" id="UP000823823"/>
    </source>
</evidence>
<dbReference type="PROSITE" id="PS51318">
    <property type="entry name" value="TAT"/>
    <property type="match status" value="1"/>
</dbReference>
<reference evidence="7" key="2">
    <citation type="submission" date="2021-04" db="EMBL/GenBank/DDBJ databases">
        <authorList>
            <person name="Gilroy R."/>
        </authorList>
    </citation>
    <scope>NUCLEOTIDE SEQUENCE</scope>
    <source>
        <strain evidence="7">ChiHjej13B12-24818</strain>
    </source>
</reference>
<protein>
    <submittedName>
        <fullName evidence="7">ABC transporter substrate-binding protein</fullName>
    </submittedName>
</protein>
<feature type="domain" description="Fe/B12 periplasmic-binding" evidence="6">
    <location>
        <begin position="65"/>
        <end position="336"/>
    </location>
</feature>
<evidence type="ECO:0000256" key="5">
    <source>
        <dbReference type="SAM" id="SignalP"/>
    </source>
</evidence>
<evidence type="ECO:0000256" key="3">
    <source>
        <dbReference type="ARBA" id="ARBA00022448"/>
    </source>
</evidence>
<dbReference type="AlphaFoldDB" id="A0A9D2LE25"/>
<evidence type="ECO:0000256" key="4">
    <source>
        <dbReference type="ARBA" id="ARBA00022729"/>
    </source>
</evidence>
<dbReference type="PANTHER" id="PTHR30532">
    <property type="entry name" value="IRON III DICITRATE-BINDING PERIPLASMIC PROTEIN"/>
    <property type="match status" value="1"/>
</dbReference>
<feature type="chain" id="PRO_5038542773" evidence="5">
    <location>
        <begin position="30"/>
        <end position="336"/>
    </location>
</feature>
<dbReference type="PROSITE" id="PS51257">
    <property type="entry name" value="PROKAR_LIPOPROTEIN"/>
    <property type="match status" value="1"/>
</dbReference>
<comment type="caution">
    <text evidence="7">The sequence shown here is derived from an EMBL/GenBank/DDBJ whole genome shotgun (WGS) entry which is preliminary data.</text>
</comment>
<keyword evidence="4 5" id="KW-0732">Signal</keyword>
<sequence length="336" mass="35611">MTAISRRRLGAYSAAGAFGLLLTACGGTAEDASAGSDAGGEGAQSGTVEVEDNHGTHTVEVPPASVVATDNRTFETLEAWGVTLTAAARALMPSTIDYRDDESIIDLGNHREPDLEAVVATEPTLIINGQRFSQYYDDFARYAPDAGILELDPRDEEPFADELKRQVAVLGQVFEKEAEAEQLGADLDAAMERVSAAYNGSDTVMAVNVSGGEIGYLAPTVGRALGWTFDAFDFVPALEVDGASDDHQGDDISVEAIADSNPDWILVMDRDAAVSADDPSYEPAAEILEASDALSGVTAVTEGNIVYMPADTYTNESIQTYTEYFNELADALEAQA</sequence>
<evidence type="ECO:0000256" key="1">
    <source>
        <dbReference type="ARBA" id="ARBA00004196"/>
    </source>
</evidence>
<dbReference type="InterPro" id="IPR002491">
    <property type="entry name" value="ABC_transptr_periplasmic_BD"/>
</dbReference>
<dbReference type="GO" id="GO:1901678">
    <property type="term" value="P:iron coordination entity transport"/>
    <property type="evidence" value="ECO:0007669"/>
    <property type="project" value="UniProtKB-ARBA"/>
</dbReference>
<dbReference type="SUPFAM" id="SSF53807">
    <property type="entry name" value="Helical backbone' metal receptor"/>
    <property type="match status" value="1"/>
</dbReference>
<evidence type="ECO:0000259" key="6">
    <source>
        <dbReference type="PROSITE" id="PS50983"/>
    </source>
</evidence>
<name>A0A9D2LE25_9MICO</name>
<dbReference type="InterPro" id="IPR006311">
    <property type="entry name" value="TAT_signal"/>
</dbReference>
<dbReference type="GO" id="GO:0030288">
    <property type="term" value="C:outer membrane-bounded periplasmic space"/>
    <property type="evidence" value="ECO:0007669"/>
    <property type="project" value="TreeGrafter"/>
</dbReference>
<keyword evidence="3" id="KW-0813">Transport</keyword>
<reference evidence="7" key="1">
    <citation type="journal article" date="2021" name="PeerJ">
        <title>Extensive microbial diversity within the chicken gut microbiome revealed by metagenomics and culture.</title>
        <authorList>
            <person name="Gilroy R."/>
            <person name="Ravi A."/>
            <person name="Getino M."/>
            <person name="Pursley I."/>
            <person name="Horton D.L."/>
            <person name="Alikhan N.F."/>
            <person name="Baker D."/>
            <person name="Gharbi K."/>
            <person name="Hall N."/>
            <person name="Watson M."/>
            <person name="Adriaenssens E.M."/>
            <person name="Foster-Nyarko E."/>
            <person name="Jarju S."/>
            <person name="Secka A."/>
            <person name="Antonio M."/>
            <person name="Oren A."/>
            <person name="Chaudhuri R.R."/>
            <person name="La Ragione R."/>
            <person name="Hildebrand F."/>
            <person name="Pallen M.J."/>
        </authorList>
    </citation>
    <scope>NUCLEOTIDE SEQUENCE</scope>
    <source>
        <strain evidence="7">ChiHjej13B12-24818</strain>
    </source>
</reference>
<dbReference type="Pfam" id="PF01497">
    <property type="entry name" value="Peripla_BP_2"/>
    <property type="match status" value="1"/>
</dbReference>